<proteinExistence type="predicted"/>
<sequence length="329" mass="36679">MQSSSNLFPVALISAERRGDLVEDVYRLKPANSPDPSVELAVTRLGLVDQPDVRGVPVILLHGSFSNRRFWYSPKGIGLGPFLARAGYDVWIAEMRGHGLSCRNQNYRRNRVADYARYDLPAIAAFVHEQNGQVPHWIGHSLGGTTLAAALGGQYLGPESAASVALFGSQVSRSYWPLKIPPVQWSGRLLLKPFEHISGSRFKRGPEDEPIGVVLESMRWHGLFGRFGDRDSNWWAGLSSVEVPVLAVAAVGDHQDPVWACKMLFDQFGSQQRQFLCLGREHGFNEDFGHVQMLVSKSAQQQVWPRVLGWLQERSTARELPRLQEAVGQ</sequence>
<dbReference type="PANTHER" id="PTHR11005">
    <property type="entry name" value="LYSOSOMAL ACID LIPASE-RELATED"/>
    <property type="match status" value="1"/>
</dbReference>
<dbReference type="SUPFAM" id="SSF53474">
    <property type="entry name" value="alpha/beta-Hydrolases"/>
    <property type="match status" value="1"/>
</dbReference>
<dbReference type="EMBL" id="RBRE01000070">
    <property type="protein sequence ID" value="RMQ43254.1"/>
    <property type="molecule type" value="Genomic_DNA"/>
</dbReference>
<dbReference type="OrthoDB" id="7813811at2"/>
<evidence type="ECO:0000256" key="2">
    <source>
        <dbReference type="ARBA" id="ARBA00023098"/>
    </source>
</evidence>
<name>A0A3M4LPX0_PSECI</name>
<dbReference type="Pfam" id="PF00561">
    <property type="entry name" value="Abhydrolase_1"/>
    <property type="match status" value="1"/>
</dbReference>
<evidence type="ECO:0000259" key="3">
    <source>
        <dbReference type="Pfam" id="PF00561"/>
    </source>
</evidence>
<dbReference type="AlphaFoldDB" id="A0A3M4LPX0"/>
<organism evidence="4 5">
    <name type="scientific">Pseudomonas cichorii</name>
    <dbReference type="NCBI Taxonomy" id="36746"/>
    <lineage>
        <taxon>Bacteria</taxon>
        <taxon>Pseudomonadati</taxon>
        <taxon>Pseudomonadota</taxon>
        <taxon>Gammaproteobacteria</taxon>
        <taxon>Pseudomonadales</taxon>
        <taxon>Pseudomonadaceae</taxon>
        <taxon>Pseudomonas</taxon>
    </lineage>
</organism>
<evidence type="ECO:0000313" key="5">
    <source>
        <dbReference type="Proteomes" id="UP000277236"/>
    </source>
</evidence>
<evidence type="ECO:0000313" key="4">
    <source>
        <dbReference type="EMBL" id="RMQ43254.1"/>
    </source>
</evidence>
<protein>
    <submittedName>
        <fullName evidence="4">Esterase/lipase/thioesterase protein</fullName>
    </submittedName>
</protein>
<keyword evidence="2" id="KW-0443">Lipid metabolism</keyword>
<keyword evidence="1" id="KW-0442">Lipid degradation</keyword>
<gene>
    <name evidence="4" type="ORF">ALQ04_02862</name>
</gene>
<dbReference type="InterPro" id="IPR029058">
    <property type="entry name" value="AB_hydrolase_fold"/>
</dbReference>
<dbReference type="Gene3D" id="3.40.50.1820">
    <property type="entry name" value="alpha/beta hydrolase"/>
    <property type="match status" value="2"/>
</dbReference>
<feature type="domain" description="AB hydrolase-1" evidence="3">
    <location>
        <begin position="57"/>
        <end position="169"/>
    </location>
</feature>
<evidence type="ECO:0000256" key="1">
    <source>
        <dbReference type="ARBA" id="ARBA00022963"/>
    </source>
</evidence>
<dbReference type="RefSeq" id="WP_122317378.1">
    <property type="nucleotide sequence ID" value="NZ_RBRE01000070.1"/>
</dbReference>
<accession>A0A3M4LPX0</accession>
<comment type="caution">
    <text evidence="4">The sequence shown here is derived from an EMBL/GenBank/DDBJ whole genome shotgun (WGS) entry which is preliminary data.</text>
</comment>
<dbReference type="GO" id="GO:0016042">
    <property type="term" value="P:lipid catabolic process"/>
    <property type="evidence" value="ECO:0007669"/>
    <property type="project" value="UniProtKB-KW"/>
</dbReference>
<dbReference type="Proteomes" id="UP000277236">
    <property type="component" value="Unassembled WGS sequence"/>
</dbReference>
<dbReference type="InterPro" id="IPR000073">
    <property type="entry name" value="AB_hydrolase_1"/>
</dbReference>
<reference evidence="4 5" key="1">
    <citation type="submission" date="2018-08" db="EMBL/GenBank/DDBJ databases">
        <title>Recombination of ecologically and evolutionarily significant loci maintains genetic cohesion in the Pseudomonas syringae species complex.</title>
        <authorList>
            <person name="Dillon M."/>
            <person name="Thakur S."/>
            <person name="Almeida R.N.D."/>
            <person name="Weir B.S."/>
            <person name="Guttman D.S."/>
        </authorList>
    </citation>
    <scope>NUCLEOTIDE SEQUENCE [LARGE SCALE GENOMIC DNA]</scope>
    <source>
        <strain evidence="4 5">ICMP 3353</strain>
    </source>
</reference>